<dbReference type="SUPFAM" id="SSF49464">
    <property type="entry name" value="Carboxypeptidase regulatory domain-like"/>
    <property type="match status" value="1"/>
</dbReference>
<proteinExistence type="predicted"/>
<organism evidence="1 2">
    <name type="scientific">Thermoflexibacter ruber</name>
    <dbReference type="NCBI Taxonomy" id="1003"/>
    <lineage>
        <taxon>Bacteria</taxon>
        <taxon>Pseudomonadati</taxon>
        <taxon>Bacteroidota</taxon>
        <taxon>Cytophagia</taxon>
        <taxon>Cytophagales</taxon>
        <taxon>Thermoflexibacteraceae</taxon>
        <taxon>Thermoflexibacter</taxon>
    </lineage>
</organism>
<gene>
    <name evidence="1" type="ORF">SAMN04488541_101641</name>
</gene>
<sequence length="323" mass="37948">MPIVIEIIFVIVFILFQNEKNNYHISILFFCLSLFAQQRIISGYVINESKERIPYASVFISNKPNIGTFTNVQGFFSLKVDISDTLLVSHIGYESIKIAVSDFIGAVFLKESMFQLKEITVSTNKKTRYIVQKLGAYWEKPDINWFLRGRDNYALLIPNSIKQEGFIKNLYFKIKHERDKKSKKYKNSQIQLRVRIYAGIDYQNSSQIDLLRENIIVIMKQSSTDINISVEKYKIRFPKEGVIIGIDIMGYIDKNNKLIEGSIEECRKNIYIRQTNKIERENSFYKNFNTTKWYPISKFIKPQTNEMIIMNVMFGAEVIFEEY</sequence>
<dbReference type="InterPro" id="IPR008969">
    <property type="entry name" value="CarboxyPept-like_regulatory"/>
</dbReference>
<dbReference type="STRING" id="1003.SAMN04488541_101641"/>
<evidence type="ECO:0000313" key="2">
    <source>
        <dbReference type="Proteomes" id="UP000199513"/>
    </source>
</evidence>
<keyword evidence="2" id="KW-1185">Reference proteome</keyword>
<dbReference type="AlphaFoldDB" id="A0A1I2G2D6"/>
<dbReference type="Proteomes" id="UP000199513">
    <property type="component" value="Unassembled WGS sequence"/>
</dbReference>
<evidence type="ECO:0000313" key="1">
    <source>
        <dbReference type="EMBL" id="SFF11308.1"/>
    </source>
</evidence>
<accession>A0A1I2G2D6</accession>
<name>A0A1I2G2D6_9BACT</name>
<reference evidence="1 2" key="1">
    <citation type="submission" date="2016-10" db="EMBL/GenBank/DDBJ databases">
        <authorList>
            <person name="de Groot N.N."/>
        </authorList>
    </citation>
    <scope>NUCLEOTIDE SEQUENCE [LARGE SCALE GENOMIC DNA]</scope>
    <source>
        <strain>GEY</strain>
        <strain evidence="2">DSM 9560</strain>
    </source>
</reference>
<dbReference type="Pfam" id="PF13715">
    <property type="entry name" value="CarbopepD_reg_2"/>
    <property type="match status" value="1"/>
</dbReference>
<protein>
    <submittedName>
        <fullName evidence="1">CarboxypepD_reg-like domain-containing protein</fullName>
    </submittedName>
</protein>
<dbReference type="EMBL" id="FONY01000016">
    <property type="protein sequence ID" value="SFF11308.1"/>
    <property type="molecule type" value="Genomic_DNA"/>
</dbReference>